<reference evidence="2 3" key="2">
    <citation type="submission" date="2018-11" db="EMBL/GenBank/DDBJ databases">
        <authorList>
            <consortium name="Pathogen Informatics"/>
        </authorList>
    </citation>
    <scope>NUCLEOTIDE SEQUENCE [LARGE SCALE GENOMIC DNA]</scope>
</reference>
<accession>A0A0R3VSL9</accession>
<feature type="chain" id="PRO_5043132370" evidence="1">
    <location>
        <begin position="21"/>
        <end position="79"/>
    </location>
</feature>
<keyword evidence="1" id="KW-0732">Signal</keyword>
<protein>
    <submittedName>
        <fullName evidence="4">Secreted protein</fullName>
    </submittedName>
</protein>
<evidence type="ECO:0000313" key="2">
    <source>
        <dbReference type="EMBL" id="VDK20362.1"/>
    </source>
</evidence>
<organism evidence="4">
    <name type="scientific">Taenia asiatica</name>
    <name type="common">Asian tapeworm</name>
    <dbReference type="NCBI Taxonomy" id="60517"/>
    <lineage>
        <taxon>Eukaryota</taxon>
        <taxon>Metazoa</taxon>
        <taxon>Spiralia</taxon>
        <taxon>Lophotrochozoa</taxon>
        <taxon>Platyhelminthes</taxon>
        <taxon>Cestoda</taxon>
        <taxon>Eucestoda</taxon>
        <taxon>Cyclophyllidea</taxon>
        <taxon>Taeniidae</taxon>
        <taxon>Taenia</taxon>
    </lineage>
</organism>
<evidence type="ECO:0000313" key="4">
    <source>
        <dbReference type="WBParaSite" id="TASK_0000016801-mRNA-1"/>
    </source>
</evidence>
<keyword evidence="3" id="KW-1185">Reference proteome</keyword>
<sequence length="79" mass="8649">MRFFIVSLLVLVTLIAISSAATPSVMSLMLAANKYFATEEGQKVAAELGKLKQAFIQGHKAVHTLLGIYIKNLLKETEQ</sequence>
<evidence type="ECO:0000313" key="3">
    <source>
        <dbReference type="Proteomes" id="UP000282613"/>
    </source>
</evidence>
<dbReference type="AlphaFoldDB" id="A0A0R3VSL9"/>
<reference evidence="4" key="1">
    <citation type="submission" date="2017-02" db="UniProtKB">
        <authorList>
            <consortium name="WormBaseParasite"/>
        </authorList>
    </citation>
    <scope>IDENTIFICATION</scope>
</reference>
<dbReference type="EMBL" id="UYRS01000016">
    <property type="protein sequence ID" value="VDK20362.1"/>
    <property type="molecule type" value="Genomic_DNA"/>
</dbReference>
<dbReference type="OrthoDB" id="10415088at2759"/>
<proteinExistence type="predicted"/>
<feature type="signal peptide" evidence="1">
    <location>
        <begin position="1"/>
        <end position="20"/>
    </location>
</feature>
<dbReference type="WBParaSite" id="TASK_0000016801-mRNA-1">
    <property type="protein sequence ID" value="TASK_0000016801-mRNA-1"/>
    <property type="gene ID" value="TASK_0000016801"/>
</dbReference>
<dbReference type="Proteomes" id="UP000282613">
    <property type="component" value="Unassembled WGS sequence"/>
</dbReference>
<name>A0A0R3VSL9_TAEAS</name>
<gene>
    <name evidence="2" type="ORF">TASK_LOCUS169</name>
</gene>
<evidence type="ECO:0000256" key="1">
    <source>
        <dbReference type="SAM" id="SignalP"/>
    </source>
</evidence>